<evidence type="ECO:0008006" key="3">
    <source>
        <dbReference type="Google" id="ProtNLM"/>
    </source>
</evidence>
<gene>
    <name evidence="1" type="ORF">PSM7751_00468</name>
</gene>
<proteinExistence type="predicted"/>
<dbReference type="Proteomes" id="UP000193963">
    <property type="component" value="Unassembled WGS sequence"/>
</dbReference>
<name>A0A1X6YBE8_9RHOB</name>
<reference evidence="1 2" key="1">
    <citation type="submission" date="2017-03" db="EMBL/GenBank/DDBJ databases">
        <authorList>
            <person name="Afonso C.L."/>
            <person name="Miller P.J."/>
            <person name="Scott M.A."/>
            <person name="Spackman E."/>
            <person name="Goraichik I."/>
            <person name="Dimitrov K.M."/>
            <person name="Suarez D.L."/>
            <person name="Swayne D.E."/>
        </authorList>
    </citation>
    <scope>NUCLEOTIDE SEQUENCE [LARGE SCALE GENOMIC DNA]</scope>
    <source>
        <strain evidence="1 2">CECT 7751</strain>
    </source>
</reference>
<sequence>MTSSAFRLAAGAALLALVGCGGVPLVPLI</sequence>
<protein>
    <recommendedName>
        <fullName evidence="3">Lipoprotein</fullName>
    </recommendedName>
</protein>
<dbReference type="AlphaFoldDB" id="A0A1X6YBE8"/>
<dbReference type="EMBL" id="FWFN01000001">
    <property type="protein sequence ID" value="SLN16305.1"/>
    <property type="molecule type" value="Genomic_DNA"/>
</dbReference>
<evidence type="ECO:0000313" key="1">
    <source>
        <dbReference type="EMBL" id="SLN16305.1"/>
    </source>
</evidence>
<accession>A0A1X6YBE8</accession>
<evidence type="ECO:0000313" key="2">
    <source>
        <dbReference type="Proteomes" id="UP000193963"/>
    </source>
</evidence>
<organism evidence="1 2">
    <name type="scientific">Pseudooceanicola marinus</name>
    <dbReference type="NCBI Taxonomy" id="396013"/>
    <lineage>
        <taxon>Bacteria</taxon>
        <taxon>Pseudomonadati</taxon>
        <taxon>Pseudomonadota</taxon>
        <taxon>Alphaproteobacteria</taxon>
        <taxon>Rhodobacterales</taxon>
        <taxon>Paracoccaceae</taxon>
        <taxon>Pseudooceanicola</taxon>
    </lineage>
</organism>
<dbReference type="PROSITE" id="PS51257">
    <property type="entry name" value="PROKAR_LIPOPROTEIN"/>
    <property type="match status" value="1"/>
</dbReference>
<keyword evidence="2" id="KW-1185">Reference proteome</keyword>